<keyword evidence="3" id="KW-1185">Reference proteome</keyword>
<gene>
    <name evidence="2" type="ORF">IPOD504_LOCUS4055</name>
</gene>
<reference evidence="2" key="1">
    <citation type="submission" date="2022-03" db="EMBL/GenBank/DDBJ databases">
        <authorList>
            <person name="Martin H S."/>
        </authorList>
    </citation>
    <scope>NUCLEOTIDE SEQUENCE</scope>
</reference>
<evidence type="ECO:0000256" key="1">
    <source>
        <dbReference type="SAM" id="MobiDB-lite"/>
    </source>
</evidence>
<sequence length="105" mass="11191">MVPQQISEVRSLTPTSSGVPVFGSQLVDKNSSTPYTDATQAASPVVWRRGVRAPSAMTFACPLLFLRCNRSNERAALPTAPGAATLGYNASRGKYQVSSSMLRSI</sequence>
<name>A0ABN8HZK9_9NEOP</name>
<feature type="region of interest" description="Disordered" evidence="1">
    <location>
        <begin position="1"/>
        <end position="20"/>
    </location>
</feature>
<accession>A0ABN8HZK9</accession>
<dbReference type="EMBL" id="OW152826">
    <property type="protein sequence ID" value="CAH2042740.1"/>
    <property type="molecule type" value="Genomic_DNA"/>
</dbReference>
<organism evidence="2 3">
    <name type="scientific">Iphiclides podalirius</name>
    <name type="common">scarce swallowtail</name>
    <dbReference type="NCBI Taxonomy" id="110791"/>
    <lineage>
        <taxon>Eukaryota</taxon>
        <taxon>Metazoa</taxon>
        <taxon>Ecdysozoa</taxon>
        <taxon>Arthropoda</taxon>
        <taxon>Hexapoda</taxon>
        <taxon>Insecta</taxon>
        <taxon>Pterygota</taxon>
        <taxon>Neoptera</taxon>
        <taxon>Endopterygota</taxon>
        <taxon>Lepidoptera</taxon>
        <taxon>Glossata</taxon>
        <taxon>Ditrysia</taxon>
        <taxon>Papilionoidea</taxon>
        <taxon>Papilionidae</taxon>
        <taxon>Papilioninae</taxon>
        <taxon>Iphiclides</taxon>
    </lineage>
</organism>
<proteinExistence type="predicted"/>
<evidence type="ECO:0000313" key="2">
    <source>
        <dbReference type="EMBL" id="CAH2042740.1"/>
    </source>
</evidence>
<dbReference type="Proteomes" id="UP000837857">
    <property type="component" value="Chromosome 14"/>
</dbReference>
<evidence type="ECO:0000313" key="3">
    <source>
        <dbReference type="Proteomes" id="UP000837857"/>
    </source>
</evidence>
<feature type="non-terminal residue" evidence="2">
    <location>
        <position position="1"/>
    </location>
</feature>
<feature type="compositionally biased region" description="Polar residues" evidence="1">
    <location>
        <begin position="1"/>
        <end position="18"/>
    </location>
</feature>
<protein>
    <submittedName>
        <fullName evidence="2">Uncharacterized protein</fullName>
    </submittedName>
</protein>